<feature type="signal peptide" evidence="5">
    <location>
        <begin position="1"/>
        <end position="19"/>
    </location>
</feature>
<dbReference type="InterPro" id="IPR035986">
    <property type="entry name" value="PKD_dom_sf"/>
</dbReference>
<evidence type="ECO:0000259" key="7">
    <source>
        <dbReference type="PROSITE" id="PS50093"/>
    </source>
</evidence>
<dbReference type="PANTHER" id="PTHR14206">
    <property type="entry name" value="BRAIN-SPECIFIC ANGIOGENESIS INHIBITOR 1-ASSOCIATED PROTEIN 2"/>
    <property type="match status" value="1"/>
</dbReference>
<feature type="domain" description="SH3" evidence="6">
    <location>
        <begin position="824"/>
        <end position="887"/>
    </location>
</feature>
<gene>
    <name evidence="9" type="primary">Baiap2l1</name>
    <name evidence="9" type="ORF">GTO95_0003359</name>
</gene>
<keyword evidence="1 2" id="KW-0728">SH3 domain</keyword>
<keyword evidence="4" id="KW-1133">Transmembrane helix</keyword>
<dbReference type="GO" id="GO:0005654">
    <property type="term" value="C:nucleoplasm"/>
    <property type="evidence" value="ECO:0007669"/>
    <property type="project" value="TreeGrafter"/>
</dbReference>
<dbReference type="Pfam" id="PF08397">
    <property type="entry name" value="IMD"/>
    <property type="match status" value="1"/>
</dbReference>
<feature type="domain" description="IMD" evidence="8">
    <location>
        <begin position="439"/>
        <end position="709"/>
    </location>
</feature>
<dbReference type="Gene3D" id="1.20.1270.60">
    <property type="entry name" value="Arfaptin homology (AH) domain/BAR domain"/>
    <property type="match status" value="1"/>
</dbReference>
<evidence type="ECO:0000256" key="2">
    <source>
        <dbReference type="PROSITE-ProRule" id="PRU00192"/>
    </source>
</evidence>
<keyword evidence="4" id="KW-0812">Transmembrane</keyword>
<sequence>MKGALVFVCLSVTVVYLRTDVPEDEASPNGIAAKVLGALRFRQLDGNMTYIRSNGELASDTLTEAAFEISDPLNLLSSASFSYTWDLGDGHVVVSTESYVHHTYSSSGNYTMRLKVEAYWTEREDRRRSPRSGTYSSDLKVLDAVRSVEVTGPSSVEVDQSTLLSLAVNGRVRQHTDQSSRYWATHTTFPSSSDPESPPLTLCWVMVPDCGPLPPVRCHLVRLQGTTLSLHYTFGSAGRYCLRLTARNDVSLLQTFHAFTVGSGATQHVLFILPCATLILITLGFIVFAACRPHRSAHKHRVEASCPGAVETKREDAAGRPRGSGGVMGTPARPAAGGLVWEACGTESCLTQPCRCAVPTRQIDVGVMRNICDLETKALGPLWPLPLEPLRGKWVACGAEPAVRLNEAEAAQAERLCHEGSGKAKVKQGVGISLKRATSVGIGPGVTCRPSVAVQRMNVMEQFNPGLRNLVNLGKSYEKAAAAMSLAGRAYFDAVSKIGENAAVSPVSRELGVVLMEISEVQKKIHLELEENFKKFHKEIIAELEKKTEMDVKYMTATFKRYQTEHKLKLDSLERSQSDLKKLRRKSQGKNAIKYESKESEWQDRAAVEEGQAASGAGAAAMCIETITSRQEEIQRFIAEGCREALLEEKRRFCFLVDKHCTFSYQISSFHDKARDALNAKLPAWQEKCSDATRVPDSVLSMIEGLRTPVSVTPQPSPVLSHSSVQSTDVPKPPPAPPLKAQTSPLVDMFSPAAPKASVTTQRSSGKLNPKTDPSTFSDVAGCVFSLQLLHLGMFKSPSTSNVNSGEDSSLSRSISVSTGLNMIKRPKVRTIFPHTAGSNDTLLSFEEGDVITLLIPEEKDGWLYGELDKTRHVNSGPAERRVVFMTVPWTVFLQGLFTTYKLGDLHAPMWAAHTHSPLLLNHSVFWDRLVKELPCAQHRDPPLRKARRGWFPSSYCRPYIEPLGSSRCTVFWQQLVIICYDEKVQDQLSVTPARSVSVANLADQDRGAMVLPPPDYNDSSPTRTAPFKSTPSSPEHTVSEPNGIPKLPFLGGGNPFTTVKLRPTVTNDRSAPII</sequence>
<dbReference type="Gene3D" id="2.30.30.40">
    <property type="entry name" value="SH3 Domains"/>
    <property type="match status" value="1"/>
</dbReference>
<dbReference type="InterPro" id="IPR027267">
    <property type="entry name" value="AH/BAR_dom_sf"/>
</dbReference>
<dbReference type="PROSITE" id="PS51338">
    <property type="entry name" value="IMD"/>
    <property type="match status" value="1"/>
</dbReference>
<dbReference type="GO" id="GO:0007009">
    <property type="term" value="P:plasma membrane organization"/>
    <property type="evidence" value="ECO:0007669"/>
    <property type="project" value="InterPro"/>
</dbReference>
<feature type="compositionally biased region" description="Polar residues" evidence="3">
    <location>
        <begin position="720"/>
        <end position="729"/>
    </location>
</feature>
<dbReference type="InterPro" id="IPR013606">
    <property type="entry name" value="I-BAR_dom"/>
</dbReference>
<dbReference type="PROSITE" id="PS50002">
    <property type="entry name" value="SH3"/>
    <property type="match status" value="1"/>
</dbReference>
<dbReference type="SUPFAM" id="SSF49299">
    <property type="entry name" value="PKD domain"/>
    <property type="match status" value="1"/>
</dbReference>
<dbReference type="Proteomes" id="UP000736164">
    <property type="component" value="Unassembled WGS sequence"/>
</dbReference>
<feature type="transmembrane region" description="Helical" evidence="4">
    <location>
        <begin position="269"/>
        <end position="291"/>
    </location>
</feature>
<feature type="chain" id="PRO_5035215498" evidence="5">
    <location>
        <begin position="20"/>
        <end position="1075"/>
    </location>
</feature>
<feature type="domain" description="PKD" evidence="7">
    <location>
        <begin position="77"/>
        <end position="116"/>
    </location>
</feature>
<dbReference type="GO" id="GO:0030838">
    <property type="term" value="P:positive regulation of actin filament polymerization"/>
    <property type="evidence" value="ECO:0007669"/>
    <property type="project" value="TreeGrafter"/>
</dbReference>
<evidence type="ECO:0000256" key="5">
    <source>
        <dbReference type="SAM" id="SignalP"/>
    </source>
</evidence>
<proteinExistence type="predicted"/>
<name>A0A8J7NFL0_ATRSP</name>
<evidence type="ECO:0000259" key="8">
    <source>
        <dbReference type="PROSITE" id="PS51338"/>
    </source>
</evidence>
<dbReference type="InterPro" id="IPR027681">
    <property type="entry name" value="IRSp53/IRTKS/Pinkbar"/>
</dbReference>
<feature type="non-terminal residue" evidence="9">
    <location>
        <position position="1075"/>
    </location>
</feature>
<evidence type="ECO:0000256" key="1">
    <source>
        <dbReference type="ARBA" id="ARBA00022443"/>
    </source>
</evidence>
<dbReference type="SUPFAM" id="SSF50044">
    <property type="entry name" value="SH3-domain"/>
    <property type="match status" value="1"/>
</dbReference>
<dbReference type="InterPro" id="IPR000601">
    <property type="entry name" value="PKD_dom"/>
</dbReference>
<dbReference type="FunFam" id="2.60.40.10:FF:002753">
    <property type="entry name" value="Transmembrane protein 130"/>
    <property type="match status" value="1"/>
</dbReference>
<feature type="region of interest" description="Disordered" evidence="3">
    <location>
        <begin position="1008"/>
        <end position="1050"/>
    </location>
</feature>
<dbReference type="Gene3D" id="2.60.40.10">
    <property type="entry name" value="Immunoglobulins"/>
    <property type="match status" value="1"/>
</dbReference>
<comment type="caution">
    <text evidence="9">The sequence shown here is derived from an EMBL/GenBank/DDBJ whole genome shotgun (WGS) entry which is preliminary data.</text>
</comment>
<dbReference type="GO" id="GO:0005829">
    <property type="term" value="C:cytosol"/>
    <property type="evidence" value="ECO:0007669"/>
    <property type="project" value="TreeGrafter"/>
</dbReference>
<dbReference type="Pfam" id="PF14604">
    <property type="entry name" value="SH3_9"/>
    <property type="match status" value="1"/>
</dbReference>
<reference evidence="9" key="1">
    <citation type="journal article" date="2021" name="Cell">
        <title>Tracing the genetic footprints of vertebrate landing in non-teleost ray-finned fishes.</title>
        <authorList>
            <person name="Bi X."/>
            <person name="Wang K."/>
            <person name="Yang L."/>
            <person name="Pan H."/>
            <person name="Jiang H."/>
            <person name="Wei Q."/>
            <person name="Fang M."/>
            <person name="Yu H."/>
            <person name="Zhu C."/>
            <person name="Cai Y."/>
            <person name="He Y."/>
            <person name="Gan X."/>
            <person name="Zeng H."/>
            <person name="Yu D."/>
            <person name="Zhu Y."/>
            <person name="Jiang H."/>
            <person name="Qiu Q."/>
            <person name="Yang H."/>
            <person name="Zhang Y.E."/>
            <person name="Wang W."/>
            <person name="Zhu M."/>
            <person name="He S."/>
            <person name="Zhang G."/>
        </authorList>
    </citation>
    <scope>NUCLEOTIDE SEQUENCE</scope>
    <source>
        <strain evidence="9">Allg_001</strain>
    </source>
</reference>
<dbReference type="InterPro" id="IPR013783">
    <property type="entry name" value="Ig-like_fold"/>
</dbReference>
<dbReference type="InterPro" id="IPR036028">
    <property type="entry name" value="SH3-like_dom_sf"/>
</dbReference>
<dbReference type="GO" id="GO:0051764">
    <property type="term" value="P:actin crosslink formation"/>
    <property type="evidence" value="ECO:0007669"/>
    <property type="project" value="TreeGrafter"/>
</dbReference>
<evidence type="ECO:0000313" key="9">
    <source>
        <dbReference type="EMBL" id="MBN3311544.1"/>
    </source>
</evidence>
<evidence type="ECO:0000256" key="3">
    <source>
        <dbReference type="SAM" id="MobiDB-lite"/>
    </source>
</evidence>
<dbReference type="AlphaFoldDB" id="A0A8J7NFL0"/>
<feature type="compositionally biased region" description="Polar residues" evidence="3">
    <location>
        <begin position="1018"/>
        <end position="1041"/>
    </location>
</feature>
<dbReference type="Pfam" id="PF00801">
    <property type="entry name" value="PKD"/>
    <property type="match status" value="1"/>
</dbReference>
<accession>A0A8J7NFL0</accession>
<protein>
    <submittedName>
        <fullName evidence="9">BI2L1 protein</fullName>
    </submittedName>
</protein>
<evidence type="ECO:0000256" key="4">
    <source>
        <dbReference type="SAM" id="Phobius"/>
    </source>
</evidence>
<keyword evidence="4" id="KW-0472">Membrane</keyword>
<dbReference type="PROSITE" id="PS50093">
    <property type="entry name" value="PKD"/>
    <property type="match status" value="1"/>
</dbReference>
<dbReference type="FunFam" id="1.20.1270.60:FF:000011">
    <property type="entry name" value="Brain-specific angiogenesis inhibitor 1-associated protein 2"/>
    <property type="match status" value="1"/>
</dbReference>
<dbReference type="CDD" id="cd00146">
    <property type="entry name" value="PKD"/>
    <property type="match status" value="1"/>
</dbReference>
<dbReference type="InterPro" id="IPR001452">
    <property type="entry name" value="SH3_domain"/>
</dbReference>
<feature type="region of interest" description="Disordered" evidence="3">
    <location>
        <begin position="711"/>
        <end position="743"/>
    </location>
</feature>
<dbReference type="GO" id="GO:0051017">
    <property type="term" value="P:actin filament bundle assembly"/>
    <property type="evidence" value="ECO:0007669"/>
    <property type="project" value="TreeGrafter"/>
</dbReference>
<keyword evidence="10" id="KW-1185">Reference proteome</keyword>
<dbReference type="SUPFAM" id="SSF103657">
    <property type="entry name" value="BAR/IMD domain-like"/>
    <property type="match status" value="1"/>
</dbReference>
<feature type="non-terminal residue" evidence="9">
    <location>
        <position position="1"/>
    </location>
</feature>
<dbReference type="EMBL" id="JAAWVO010000765">
    <property type="protein sequence ID" value="MBN3311544.1"/>
    <property type="molecule type" value="Genomic_DNA"/>
</dbReference>
<organism evidence="9 10">
    <name type="scientific">Atractosteus spatula</name>
    <name type="common">Alligator gar</name>
    <name type="synonym">Lepisosteus spatula</name>
    <dbReference type="NCBI Taxonomy" id="7917"/>
    <lineage>
        <taxon>Eukaryota</taxon>
        <taxon>Metazoa</taxon>
        <taxon>Chordata</taxon>
        <taxon>Craniata</taxon>
        <taxon>Vertebrata</taxon>
        <taxon>Euteleostomi</taxon>
        <taxon>Actinopterygii</taxon>
        <taxon>Neopterygii</taxon>
        <taxon>Holostei</taxon>
        <taxon>Semionotiformes</taxon>
        <taxon>Lepisosteidae</taxon>
        <taxon>Atractosteus</taxon>
    </lineage>
</organism>
<keyword evidence="5" id="KW-0732">Signal</keyword>
<evidence type="ECO:0000259" key="6">
    <source>
        <dbReference type="PROSITE" id="PS50002"/>
    </source>
</evidence>
<evidence type="ECO:0000313" key="10">
    <source>
        <dbReference type="Proteomes" id="UP000736164"/>
    </source>
</evidence>
<dbReference type="PANTHER" id="PTHR14206:SF4">
    <property type="entry name" value="BRAIN-SPECIFIC ANGIOGENESIS INHIBITOR 1-ASSOCIATED PROTEIN 2-LIKE PROTEIN 1"/>
    <property type="match status" value="1"/>
</dbReference>